<accession>A0A016S8H6</accession>
<dbReference type="AlphaFoldDB" id="A0A016S8H6"/>
<dbReference type="OrthoDB" id="6515679at2759"/>
<protein>
    <recommendedName>
        <fullName evidence="3">Reverse transcriptase domain-containing protein</fullName>
    </recommendedName>
</protein>
<sequence length="87" mass="9950">MADGVLQQSRRGEEDSCGLAEEYYDPDLKRKGNPADCANYWPIRLQSHSMKVFERVIDRRVRHIIRVSKNQCGFVANCIPTDAIHAC</sequence>
<dbReference type="Proteomes" id="UP000024635">
    <property type="component" value="Unassembled WGS sequence"/>
</dbReference>
<evidence type="ECO:0000313" key="1">
    <source>
        <dbReference type="EMBL" id="EYB86955.1"/>
    </source>
</evidence>
<comment type="caution">
    <text evidence="1">The sequence shown here is derived from an EMBL/GenBank/DDBJ whole genome shotgun (WGS) entry which is preliminary data.</text>
</comment>
<gene>
    <name evidence="1" type="primary">Acey_s0270.g844</name>
    <name evidence="1" type="ORF">Y032_0270g844</name>
</gene>
<dbReference type="EMBL" id="JARK01001606">
    <property type="protein sequence ID" value="EYB86955.1"/>
    <property type="molecule type" value="Genomic_DNA"/>
</dbReference>
<evidence type="ECO:0008006" key="3">
    <source>
        <dbReference type="Google" id="ProtNLM"/>
    </source>
</evidence>
<keyword evidence="2" id="KW-1185">Reference proteome</keyword>
<organism evidence="1 2">
    <name type="scientific">Ancylostoma ceylanicum</name>
    <dbReference type="NCBI Taxonomy" id="53326"/>
    <lineage>
        <taxon>Eukaryota</taxon>
        <taxon>Metazoa</taxon>
        <taxon>Ecdysozoa</taxon>
        <taxon>Nematoda</taxon>
        <taxon>Chromadorea</taxon>
        <taxon>Rhabditida</taxon>
        <taxon>Rhabditina</taxon>
        <taxon>Rhabditomorpha</taxon>
        <taxon>Strongyloidea</taxon>
        <taxon>Ancylostomatidae</taxon>
        <taxon>Ancylostomatinae</taxon>
        <taxon>Ancylostoma</taxon>
    </lineage>
</organism>
<name>A0A016S8H6_9BILA</name>
<evidence type="ECO:0000313" key="2">
    <source>
        <dbReference type="Proteomes" id="UP000024635"/>
    </source>
</evidence>
<reference evidence="2" key="1">
    <citation type="journal article" date="2015" name="Nat. Genet.">
        <title>The genome and transcriptome of the zoonotic hookworm Ancylostoma ceylanicum identify infection-specific gene families.</title>
        <authorList>
            <person name="Schwarz E.M."/>
            <person name="Hu Y."/>
            <person name="Antoshechkin I."/>
            <person name="Miller M.M."/>
            <person name="Sternberg P.W."/>
            <person name="Aroian R.V."/>
        </authorList>
    </citation>
    <scope>NUCLEOTIDE SEQUENCE</scope>
    <source>
        <strain evidence="2">HY135</strain>
    </source>
</reference>
<proteinExistence type="predicted"/>